<dbReference type="PROSITE" id="PS00379">
    <property type="entry name" value="CDP_ALCOHOL_P_TRANSF"/>
    <property type="match status" value="1"/>
</dbReference>
<keyword evidence="6 14" id="KW-1133">Transmembrane helix</keyword>
<dbReference type="InterPro" id="IPR048254">
    <property type="entry name" value="CDP_ALCOHOL_P_TRANSF_CS"/>
</dbReference>
<evidence type="ECO:0000256" key="6">
    <source>
        <dbReference type="ARBA" id="ARBA00022989"/>
    </source>
</evidence>
<dbReference type="GO" id="GO:0016020">
    <property type="term" value="C:membrane"/>
    <property type="evidence" value="ECO:0007669"/>
    <property type="project" value="UniProtKB-SubCell"/>
</dbReference>
<dbReference type="PANTHER" id="PTHR14269">
    <property type="entry name" value="CDP-DIACYLGLYCEROL--GLYCEROL-3-PHOSPHATE 3-PHOSPHATIDYLTRANSFERASE-RELATED"/>
    <property type="match status" value="1"/>
</dbReference>
<evidence type="ECO:0000256" key="7">
    <source>
        <dbReference type="ARBA" id="ARBA00023098"/>
    </source>
</evidence>
<dbReference type="Gene3D" id="1.20.120.1760">
    <property type="match status" value="1"/>
</dbReference>
<keyword evidence="4 12" id="KW-0808">Transferase</keyword>
<dbReference type="EC" id="2.7.8.5" evidence="11"/>
<keyword evidence="9" id="KW-0594">Phospholipid biosynthesis</keyword>
<dbReference type="UniPathway" id="UPA00085"/>
<feature type="transmembrane region" description="Helical" evidence="14">
    <location>
        <begin position="90"/>
        <end position="115"/>
    </location>
</feature>
<keyword evidence="10" id="KW-1208">Phospholipid metabolism</keyword>
<evidence type="ECO:0000256" key="2">
    <source>
        <dbReference type="ARBA" id="ARBA00010441"/>
    </source>
</evidence>
<dbReference type="InterPro" id="IPR050324">
    <property type="entry name" value="CDP-alcohol_PTase-I"/>
</dbReference>
<comment type="caution">
    <text evidence="15">The sequence shown here is derived from an EMBL/GenBank/DDBJ whole genome shotgun (WGS) entry which is preliminary data.</text>
</comment>
<feature type="transmembrane region" description="Helical" evidence="14">
    <location>
        <begin position="175"/>
        <end position="194"/>
    </location>
</feature>
<accession>A0A2K1SVY7</accession>
<dbReference type="AlphaFoldDB" id="A0A2K1SVY7"/>
<feature type="compositionally biased region" description="Low complexity" evidence="13">
    <location>
        <begin position="242"/>
        <end position="259"/>
    </location>
</feature>
<dbReference type="GO" id="GO:0046474">
    <property type="term" value="P:glycerophospholipid biosynthetic process"/>
    <property type="evidence" value="ECO:0007669"/>
    <property type="project" value="TreeGrafter"/>
</dbReference>
<evidence type="ECO:0000256" key="12">
    <source>
        <dbReference type="RuleBase" id="RU003750"/>
    </source>
</evidence>
<evidence type="ECO:0000313" key="15">
    <source>
        <dbReference type="EMBL" id="PNS43699.1"/>
    </source>
</evidence>
<dbReference type="OrthoDB" id="9796672at2"/>
<evidence type="ECO:0000256" key="1">
    <source>
        <dbReference type="ARBA" id="ARBA00004141"/>
    </source>
</evidence>
<comment type="similarity">
    <text evidence="2 12">Belongs to the CDP-alcohol phosphatidyltransferase class-I family.</text>
</comment>
<evidence type="ECO:0000256" key="10">
    <source>
        <dbReference type="ARBA" id="ARBA00023264"/>
    </source>
</evidence>
<organism evidence="15 16">
    <name type="scientific">Gardnerella vaginalis</name>
    <dbReference type="NCBI Taxonomy" id="2702"/>
    <lineage>
        <taxon>Bacteria</taxon>
        <taxon>Bacillati</taxon>
        <taxon>Actinomycetota</taxon>
        <taxon>Actinomycetes</taxon>
        <taxon>Bifidobacteriales</taxon>
        <taxon>Bifidobacteriaceae</taxon>
        <taxon>Gardnerella</taxon>
    </lineage>
</organism>
<dbReference type="PANTHER" id="PTHR14269:SF62">
    <property type="entry name" value="CDP-DIACYLGLYCEROL--GLYCEROL-3-PHOSPHATE 3-PHOSPHATIDYLTRANSFERASE 1, CHLOROPLASTIC"/>
    <property type="match status" value="1"/>
</dbReference>
<comment type="subcellular location">
    <subcellularLocation>
        <location evidence="1">Membrane</location>
        <topology evidence="1">Multi-pass membrane protein</topology>
    </subcellularLocation>
</comment>
<evidence type="ECO:0000256" key="5">
    <source>
        <dbReference type="ARBA" id="ARBA00022692"/>
    </source>
</evidence>
<evidence type="ECO:0000256" key="9">
    <source>
        <dbReference type="ARBA" id="ARBA00023209"/>
    </source>
</evidence>
<dbReference type="InterPro" id="IPR000462">
    <property type="entry name" value="CDP-OH_P_trans"/>
</dbReference>
<name>A0A2K1SVY7_GARVA</name>
<keyword evidence="7" id="KW-0443">Lipid metabolism</keyword>
<dbReference type="EMBL" id="MNLH01000001">
    <property type="protein sequence ID" value="PNS43699.1"/>
    <property type="molecule type" value="Genomic_DNA"/>
</dbReference>
<evidence type="ECO:0000256" key="11">
    <source>
        <dbReference type="NCBIfam" id="TIGR00560"/>
    </source>
</evidence>
<keyword evidence="5 14" id="KW-0812">Transmembrane</keyword>
<feature type="region of interest" description="Disordered" evidence="13">
    <location>
        <begin position="219"/>
        <end position="259"/>
    </location>
</feature>
<dbReference type="Proteomes" id="UP000236146">
    <property type="component" value="Unassembled WGS sequence"/>
</dbReference>
<evidence type="ECO:0000256" key="3">
    <source>
        <dbReference type="ARBA" id="ARBA00022516"/>
    </source>
</evidence>
<dbReference type="InterPro" id="IPR004570">
    <property type="entry name" value="Phosphatidylglycerol_P_synth"/>
</dbReference>
<evidence type="ECO:0000313" key="16">
    <source>
        <dbReference type="Proteomes" id="UP000236146"/>
    </source>
</evidence>
<protein>
    <recommendedName>
        <fullName evidence="11">CDP-diacylglycerol--glycerol-3-phosphate 3-phosphatidyltransferase</fullName>
        <ecNumber evidence="11">2.7.8.5</ecNumber>
    </recommendedName>
</protein>
<keyword evidence="3" id="KW-0444">Lipid biosynthesis</keyword>
<reference evidence="15 16" key="1">
    <citation type="submission" date="2016-10" db="EMBL/GenBank/DDBJ databases">
        <authorList>
            <person name="Varghese N."/>
        </authorList>
    </citation>
    <scope>NUCLEOTIDE SEQUENCE [LARGE SCALE GENOMIC DNA]</scope>
    <source>
        <strain evidence="15 16">KA00225</strain>
    </source>
</reference>
<feature type="compositionally biased region" description="Polar residues" evidence="13">
    <location>
        <begin position="219"/>
        <end position="228"/>
    </location>
</feature>
<evidence type="ECO:0000256" key="8">
    <source>
        <dbReference type="ARBA" id="ARBA00023136"/>
    </source>
</evidence>
<dbReference type="NCBIfam" id="TIGR00560">
    <property type="entry name" value="pgsA"/>
    <property type="match status" value="1"/>
</dbReference>
<evidence type="ECO:0000256" key="14">
    <source>
        <dbReference type="SAM" id="Phobius"/>
    </source>
</evidence>
<evidence type="ECO:0000256" key="4">
    <source>
        <dbReference type="ARBA" id="ARBA00022679"/>
    </source>
</evidence>
<evidence type="ECO:0000256" key="13">
    <source>
        <dbReference type="SAM" id="MobiDB-lite"/>
    </source>
</evidence>
<proteinExistence type="inferred from homology"/>
<dbReference type="InterPro" id="IPR043130">
    <property type="entry name" value="CDP-OH_PTrfase_TM_dom"/>
</dbReference>
<gene>
    <name evidence="15" type="primary">pgsA</name>
    <name evidence="15" type="ORF">BFS05_00225</name>
</gene>
<sequence length="259" mass="28143">MRKSNKMSLLHGWNYAPNIVTYARILLAIVFIFLYVISGSYGFNSLASRWGAFILFVVAASSDKLDGWMARKYNQVTELGKLLDPIADKLLMLGALIIAAMFSEILWIVTVLFVIREIGITLLRFIVIAKGGKVIAASSLGKYKTVAQSIGISMVVFPVSPLAVTTDYTLPSWVLVYYFIAYSLLWAALVLALYSGYGYCKAAFATLRTIRKGYGTVSNSEVADTPTSAGGVPDSEGSTDTVNNGAVNNNAFNEGVNNR</sequence>
<dbReference type="Pfam" id="PF01066">
    <property type="entry name" value="CDP-OH_P_transf"/>
    <property type="match status" value="1"/>
</dbReference>
<keyword evidence="8 14" id="KW-0472">Membrane</keyword>
<feature type="transmembrane region" description="Helical" evidence="14">
    <location>
        <begin position="21"/>
        <end position="38"/>
    </location>
</feature>
<dbReference type="GO" id="GO:0008444">
    <property type="term" value="F:CDP-diacylglycerol-glycerol-3-phosphate 3-phosphatidyltransferase activity"/>
    <property type="evidence" value="ECO:0007669"/>
    <property type="project" value="UniProtKB-UniRule"/>
</dbReference>